<reference evidence="3" key="1">
    <citation type="journal article" date="2019" name="Curr. Biol.">
        <title>Genome Sequence of Striga asiatica Provides Insight into the Evolution of Plant Parasitism.</title>
        <authorList>
            <person name="Yoshida S."/>
            <person name="Kim S."/>
            <person name="Wafula E.K."/>
            <person name="Tanskanen J."/>
            <person name="Kim Y.M."/>
            <person name="Honaas L."/>
            <person name="Yang Z."/>
            <person name="Spallek T."/>
            <person name="Conn C.E."/>
            <person name="Ichihashi Y."/>
            <person name="Cheong K."/>
            <person name="Cui S."/>
            <person name="Der J.P."/>
            <person name="Gundlach H."/>
            <person name="Jiao Y."/>
            <person name="Hori C."/>
            <person name="Ishida J.K."/>
            <person name="Kasahara H."/>
            <person name="Kiba T."/>
            <person name="Kim M.S."/>
            <person name="Koo N."/>
            <person name="Laohavisit A."/>
            <person name="Lee Y.H."/>
            <person name="Lumba S."/>
            <person name="McCourt P."/>
            <person name="Mortimer J.C."/>
            <person name="Mutuku J.M."/>
            <person name="Nomura T."/>
            <person name="Sasaki-Sekimoto Y."/>
            <person name="Seto Y."/>
            <person name="Wang Y."/>
            <person name="Wakatake T."/>
            <person name="Sakakibara H."/>
            <person name="Demura T."/>
            <person name="Yamaguchi S."/>
            <person name="Yoneyama K."/>
            <person name="Manabe R.I."/>
            <person name="Nelson D.C."/>
            <person name="Schulman A.H."/>
            <person name="Timko M.P."/>
            <person name="dePamphilis C.W."/>
            <person name="Choi D."/>
            <person name="Shirasu K."/>
        </authorList>
    </citation>
    <scope>NUCLEOTIDE SEQUENCE [LARGE SCALE GENOMIC DNA]</scope>
    <source>
        <strain evidence="3">cv. UVA1</strain>
    </source>
</reference>
<dbReference type="EMBL" id="BKCP01008292">
    <property type="protein sequence ID" value="GER48429.1"/>
    <property type="molecule type" value="Genomic_DNA"/>
</dbReference>
<evidence type="ECO:0000313" key="2">
    <source>
        <dbReference type="EMBL" id="GER48429.1"/>
    </source>
</evidence>
<protein>
    <submittedName>
        <fullName evidence="2">GTPase Era</fullName>
    </submittedName>
</protein>
<dbReference type="Proteomes" id="UP000325081">
    <property type="component" value="Unassembled WGS sequence"/>
</dbReference>
<gene>
    <name evidence="2" type="ORF">STAS_25592</name>
</gene>
<accession>A0A5A7QTQ6</accession>
<dbReference type="AlphaFoldDB" id="A0A5A7QTQ6"/>
<comment type="caution">
    <text evidence="2">The sequence shown here is derived from an EMBL/GenBank/DDBJ whole genome shotgun (WGS) entry which is preliminary data.</text>
</comment>
<evidence type="ECO:0000256" key="1">
    <source>
        <dbReference type="SAM" id="MobiDB-lite"/>
    </source>
</evidence>
<evidence type="ECO:0000313" key="3">
    <source>
        <dbReference type="Proteomes" id="UP000325081"/>
    </source>
</evidence>
<organism evidence="2 3">
    <name type="scientific">Striga asiatica</name>
    <name type="common">Asiatic witchweed</name>
    <name type="synonym">Buchnera asiatica</name>
    <dbReference type="NCBI Taxonomy" id="4170"/>
    <lineage>
        <taxon>Eukaryota</taxon>
        <taxon>Viridiplantae</taxon>
        <taxon>Streptophyta</taxon>
        <taxon>Embryophyta</taxon>
        <taxon>Tracheophyta</taxon>
        <taxon>Spermatophyta</taxon>
        <taxon>Magnoliopsida</taxon>
        <taxon>eudicotyledons</taxon>
        <taxon>Gunneridae</taxon>
        <taxon>Pentapetalae</taxon>
        <taxon>asterids</taxon>
        <taxon>lamiids</taxon>
        <taxon>Lamiales</taxon>
        <taxon>Orobanchaceae</taxon>
        <taxon>Buchnereae</taxon>
        <taxon>Striga</taxon>
    </lineage>
</organism>
<proteinExistence type="predicted"/>
<keyword evidence="3" id="KW-1185">Reference proteome</keyword>
<sequence length="180" mass="20397">MRFFRSEVDGDGGRDRRKETAMAKTDCNLQRVGSKNSSHEIGLGHPRGGRTQWAAAVKNGGIAIGRGSFEPHEAEGCCRKAVHRESLQGADEESLGEERERTFMGKTLGQEWNSNNTSKQIHIKFYKPEYLRCKYGYTLQSRYFDSMRYLCNSLRTSDWHHTAVCIQRVHPPPLKPPPAG</sequence>
<name>A0A5A7QTQ6_STRAF</name>
<feature type="region of interest" description="Disordered" evidence="1">
    <location>
        <begin position="1"/>
        <end position="21"/>
    </location>
</feature>